<keyword evidence="2" id="KW-1185">Reference proteome</keyword>
<evidence type="ECO:0000313" key="3">
    <source>
        <dbReference type="WBParaSite" id="MCOS_0001053501-mRNA-1"/>
    </source>
</evidence>
<dbReference type="AlphaFoldDB" id="A0A0R3URN0"/>
<gene>
    <name evidence="1" type="ORF">MCOS_LOCUS10536</name>
</gene>
<reference evidence="1 2" key="2">
    <citation type="submission" date="2018-10" db="EMBL/GenBank/DDBJ databases">
        <authorList>
            <consortium name="Pathogen Informatics"/>
        </authorList>
    </citation>
    <scope>NUCLEOTIDE SEQUENCE [LARGE SCALE GENOMIC DNA]</scope>
</reference>
<dbReference type="Proteomes" id="UP000267029">
    <property type="component" value="Unassembled WGS sequence"/>
</dbReference>
<accession>A0A0R3URN0</accession>
<dbReference type="WBParaSite" id="MCOS_0001053501-mRNA-1">
    <property type="protein sequence ID" value="MCOS_0001053501-mRNA-1"/>
    <property type="gene ID" value="MCOS_0001053501"/>
</dbReference>
<evidence type="ECO:0000313" key="2">
    <source>
        <dbReference type="Proteomes" id="UP000267029"/>
    </source>
</evidence>
<sequence length="170" mass="18523">MPVAACQAPAALESRLARIEAAIDALTISDGTAHILAEDPFHFLCHDLCVGIRQTSAAPPDTAGPVMVRYFSLSRTVGKRECPAVEASTSNGTVERFHRQLKGALIVGSDPSRWSDVLPSGYSVLGTMPFVVLSNPPTMDLSQYLDEKNRFSSSNEVEKKVPHLSMQRRR</sequence>
<organism evidence="3">
    <name type="scientific">Mesocestoides corti</name>
    <name type="common">Flatworm</name>
    <dbReference type="NCBI Taxonomy" id="53468"/>
    <lineage>
        <taxon>Eukaryota</taxon>
        <taxon>Metazoa</taxon>
        <taxon>Spiralia</taxon>
        <taxon>Lophotrochozoa</taxon>
        <taxon>Platyhelminthes</taxon>
        <taxon>Cestoda</taxon>
        <taxon>Eucestoda</taxon>
        <taxon>Cyclophyllidea</taxon>
        <taxon>Mesocestoididae</taxon>
        <taxon>Mesocestoides</taxon>
    </lineage>
</organism>
<evidence type="ECO:0000313" key="1">
    <source>
        <dbReference type="EMBL" id="VDD84533.1"/>
    </source>
</evidence>
<name>A0A0R3URN0_MESCO</name>
<protein>
    <submittedName>
        <fullName evidence="3">Integrase catalytic domain-containing protein</fullName>
    </submittedName>
</protein>
<reference evidence="3" key="1">
    <citation type="submission" date="2017-02" db="UniProtKB">
        <authorList>
            <consortium name="WormBaseParasite"/>
        </authorList>
    </citation>
    <scope>IDENTIFICATION</scope>
</reference>
<dbReference type="EMBL" id="UXSR01006531">
    <property type="protein sequence ID" value="VDD84533.1"/>
    <property type="molecule type" value="Genomic_DNA"/>
</dbReference>
<proteinExistence type="predicted"/>